<keyword evidence="2" id="KW-1185">Reference proteome</keyword>
<comment type="caution">
    <text evidence="1">The sequence shown here is derived from an EMBL/GenBank/DDBJ whole genome shotgun (WGS) entry which is preliminary data.</text>
</comment>
<evidence type="ECO:0000313" key="1">
    <source>
        <dbReference type="EMBL" id="KAI0085959.1"/>
    </source>
</evidence>
<sequence length="620" mass="67574">MDIDLYDNRGRSPSTIPGSEYSGSHHERAHSFTPEPSASLRGSPFSVAASFDDSFQSWPSDAFSSKHDFTDYSRGAGSMRPPALGHFPPSSRSNSFSTQDSLLGNIGKQLSRLCGMVQSLDSSMDEIRENQLALRSSIDNMGIDNGAPLKQLSRKDYPEARFWFKDDWLKYRSVLKDKNTANDDKCESTTLGFITERNGECVSSARLAEIRKTANGTFRMMERSHKFGLPKTWARDVDEDQCEVFAREMERRYPELRLCDNHWKADSVAIESLCHFKRQDISERPTKRKVIADELETQNTDISPPDGLNPPPHATVRHKKSKAVQKKPVASISNPLDGISFDDDTTVTVTTPADFDRGHSLASTSPQEALTSQPTVIRVNSTPLPHHTSTEQPASSSLVQPVSADVSSPIPPTPAAAPASIDVTSETPKRVVPSVPLGQEADRSEPATGTLSIPLSYAILMPYNISDDRTATLGSQVPPSPSASTEIPTNAIPANAQTTEAPTVNVTTKPSASSPNTESTAPETPGEHKACHAVATTARKVVGKVLVLKHNAPLTARNIAAIHWQAEHPEGLEKEFSEYWKLIPDKDRSVLDKEAKAMKKAGKTLGLDVTAAAYEALQKG</sequence>
<reference evidence="1" key="1">
    <citation type="journal article" date="2021" name="Environ. Microbiol.">
        <title>Gene family expansions and transcriptome signatures uncover fungal adaptations to wood decay.</title>
        <authorList>
            <person name="Hage H."/>
            <person name="Miyauchi S."/>
            <person name="Viragh M."/>
            <person name="Drula E."/>
            <person name="Min B."/>
            <person name="Chaduli D."/>
            <person name="Navarro D."/>
            <person name="Favel A."/>
            <person name="Norest M."/>
            <person name="Lesage-Meessen L."/>
            <person name="Balint B."/>
            <person name="Merenyi Z."/>
            <person name="de Eugenio L."/>
            <person name="Morin E."/>
            <person name="Martinez A.T."/>
            <person name="Baldrian P."/>
            <person name="Stursova M."/>
            <person name="Martinez M.J."/>
            <person name="Novotny C."/>
            <person name="Magnuson J.K."/>
            <person name="Spatafora J.W."/>
            <person name="Maurice S."/>
            <person name="Pangilinan J."/>
            <person name="Andreopoulos W."/>
            <person name="LaButti K."/>
            <person name="Hundley H."/>
            <person name="Na H."/>
            <person name="Kuo A."/>
            <person name="Barry K."/>
            <person name="Lipzen A."/>
            <person name="Henrissat B."/>
            <person name="Riley R."/>
            <person name="Ahrendt S."/>
            <person name="Nagy L.G."/>
            <person name="Grigoriev I.V."/>
            <person name="Martin F."/>
            <person name="Rosso M.N."/>
        </authorList>
    </citation>
    <scope>NUCLEOTIDE SEQUENCE</scope>
    <source>
        <strain evidence="1">CBS 384.51</strain>
    </source>
</reference>
<organism evidence="1 2">
    <name type="scientific">Irpex rosettiformis</name>
    <dbReference type="NCBI Taxonomy" id="378272"/>
    <lineage>
        <taxon>Eukaryota</taxon>
        <taxon>Fungi</taxon>
        <taxon>Dikarya</taxon>
        <taxon>Basidiomycota</taxon>
        <taxon>Agaricomycotina</taxon>
        <taxon>Agaricomycetes</taxon>
        <taxon>Polyporales</taxon>
        <taxon>Irpicaceae</taxon>
        <taxon>Irpex</taxon>
    </lineage>
</organism>
<proteinExistence type="predicted"/>
<dbReference type="EMBL" id="MU274927">
    <property type="protein sequence ID" value="KAI0085959.1"/>
    <property type="molecule type" value="Genomic_DNA"/>
</dbReference>
<protein>
    <submittedName>
        <fullName evidence="1">Uncharacterized protein</fullName>
    </submittedName>
</protein>
<dbReference type="Proteomes" id="UP001055072">
    <property type="component" value="Unassembled WGS sequence"/>
</dbReference>
<accession>A0ACB8TVY4</accession>
<gene>
    <name evidence="1" type="ORF">BDY19DRAFT_996387</name>
</gene>
<name>A0ACB8TVY4_9APHY</name>
<evidence type="ECO:0000313" key="2">
    <source>
        <dbReference type="Proteomes" id="UP001055072"/>
    </source>
</evidence>